<evidence type="ECO:0000313" key="4">
    <source>
        <dbReference type="Proteomes" id="UP000198705"/>
    </source>
</evidence>
<accession>A0A1I4ZDA6</accession>
<dbReference type="NCBIfam" id="TIGR04183">
    <property type="entry name" value="Por_Secre_tail"/>
    <property type="match status" value="1"/>
</dbReference>
<gene>
    <name evidence="3" type="ORF">SAMN04487989_101741</name>
</gene>
<dbReference type="Pfam" id="PF18962">
    <property type="entry name" value="Por_Secre_tail"/>
    <property type="match status" value="1"/>
</dbReference>
<dbReference type="PANTHER" id="PTHR35580:SF1">
    <property type="entry name" value="PHYTASE-LIKE DOMAIN-CONTAINING PROTEIN"/>
    <property type="match status" value="1"/>
</dbReference>
<name>A0A1I4ZDA6_9FLAO</name>
<proteinExistence type="predicted"/>
<evidence type="ECO:0000259" key="2">
    <source>
        <dbReference type="Pfam" id="PF18962"/>
    </source>
</evidence>
<evidence type="ECO:0000256" key="1">
    <source>
        <dbReference type="ARBA" id="ARBA00022729"/>
    </source>
</evidence>
<evidence type="ECO:0000313" key="3">
    <source>
        <dbReference type="EMBL" id="SFN48244.1"/>
    </source>
</evidence>
<feature type="domain" description="Secretion system C-terminal sorting" evidence="2">
    <location>
        <begin position="537"/>
        <end position="612"/>
    </location>
</feature>
<dbReference type="InterPro" id="IPR052918">
    <property type="entry name" value="Motility_Chemotaxis_Reg"/>
</dbReference>
<sequence length="613" mass="67297">MKPFITCLLLFGIFHNGVCQTFPYEREWGAYIETTARPRAHAIDNEGNIYTVGFADDTDILPTTAMSHQPNYGGGQADGFIIKYNKDGDYLWGTYFGGEDFDVIEGIDIDNSNNIVVVGYTYSTTGIATSGAFQEQPTDRGGGAFIAKFTADGNQLWGTHFYNAATRPDDNEPFNFTTDFRSQQYIKAGVAINNADEIFIYLSDYVSHQTSDNITTLDAFQTDSYDAGTTISRFSPSGDRVWTTYYGINGSDITGIAVDDSGLYVAGTKEDFPTSPYVPNTYFDTFGEYEFSFSNIHDAFVSRLSLDGSTRLWSRYLGTSGVEFLGMSPLVLDETGLYIAGQSGGNTGGDTSGMATAGAYKETNGCGNGFLAKLNRSGEIDWLTYTLDWVEEAYEGSTISCGGSSVSHVYRIKSVFSAKDGVYFTGQTSMYVDIATEGAFMESLYGNTLYGQYDAFIMKFSTEGEREWGTYLGGEDDESIPWVFPFEDALYVAGRTSSSENIDTLESTYLEGSQGYINKFSPSNLSVAESATSPFAIYPNPANDVLYIKLNDNMQSYSSSFKVYNVVGQEVLNTKLHTTESNQKVDVSGLSSGVYIASLVYNNQVFTHKIIIE</sequence>
<dbReference type="PANTHER" id="PTHR35580">
    <property type="entry name" value="CELL SURFACE GLYCOPROTEIN (S-LAYER PROTEIN)-LIKE PROTEIN"/>
    <property type="match status" value="1"/>
</dbReference>
<keyword evidence="4" id="KW-1185">Reference proteome</keyword>
<dbReference type="EMBL" id="FOVN01000001">
    <property type="protein sequence ID" value="SFN48244.1"/>
    <property type="molecule type" value="Genomic_DNA"/>
</dbReference>
<keyword evidence="1" id="KW-0732">Signal</keyword>
<dbReference type="STRING" id="649333.SAMN04487989_101741"/>
<organism evidence="3 4">
    <name type="scientific">Bizionia echini</name>
    <dbReference type="NCBI Taxonomy" id="649333"/>
    <lineage>
        <taxon>Bacteria</taxon>
        <taxon>Pseudomonadati</taxon>
        <taxon>Bacteroidota</taxon>
        <taxon>Flavobacteriia</taxon>
        <taxon>Flavobacteriales</taxon>
        <taxon>Flavobacteriaceae</taxon>
        <taxon>Bizionia</taxon>
    </lineage>
</organism>
<dbReference type="Proteomes" id="UP000198705">
    <property type="component" value="Unassembled WGS sequence"/>
</dbReference>
<dbReference type="RefSeq" id="WP_143094882.1">
    <property type="nucleotide sequence ID" value="NZ_FOVN01000001.1"/>
</dbReference>
<dbReference type="OrthoDB" id="1652165at2"/>
<reference evidence="4" key="1">
    <citation type="submission" date="2016-10" db="EMBL/GenBank/DDBJ databases">
        <authorList>
            <person name="Varghese N."/>
            <person name="Submissions S."/>
        </authorList>
    </citation>
    <scope>NUCLEOTIDE SEQUENCE [LARGE SCALE GENOMIC DNA]</scope>
    <source>
        <strain evidence="4">DSM 23925</strain>
    </source>
</reference>
<dbReference type="InterPro" id="IPR026444">
    <property type="entry name" value="Secre_tail"/>
</dbReference>
<protein>
    <submittedName>
        <fullName evidence="3">Por secretion system C-terminal sorting domain-containing protein</fullName>
    </submittedName>
</protein>
<dbReference type="AlphaFoldDB" id="A0A1I4ZDA6"/>
<dbReference type="SUPFAM" id="SSF101898">
    <property type="entry name" value="NHL repeat"/>
    <property type="match status" value="1"/>
</dbReference>